<keyword evidence="6" id="KW-0539">Nucleus</keyword>
<dbReference type="GO" id="GO:0009893">
    <property type="term" value="P:positive regulation of metabolic process"/>
    <property type="evidence" value="ECO:0007669"/>
    <property type="project" value="UniProtKB-ARBA"/>
</dbReference>
<evidence type="ECO:0000256" key="1">
    <source>
        <dbReference type="ARBA" id="ARBA00004123"/>
    </source>
</evidence>
<dbReference type="AlphaFoldDB" id="A0A5M9MH69"/>
<dbReference type="OrthoDB" id="435881at2759"/>
<evidence type="ECO:0000313" key="10">
    <source>
        <dbReference type="Proteomes" id="UP000324241"/>
    </source>
</evidence>
<dbReference type="CDD" id="cd00067">
    <property type="entry name" value="GAL4"/>
    <property type="match status" value="1"/>
</dbReference>
<evidence type="ECO:0000313" key="9">
    <source>
        <dbReference type="EMBL" id="KAA8644353.1"/>
    </source>
</evidence>
<evidence type="ECO:0000256" key="3">
    <source>
        <dbReference type="ARBA" id="ARBA00023015"/>
    </source>
</evidence>
<feature type="domain" description="Zn(2)-C6 fungal-type" evidence="8">
    <location>
        <begin position="24"/>
        <end position="52"/>
    </location>
</feature>
<dbReference type="InterPro" id="IPR050613">
    <property type="entry name" value="Sec_Metabolite_Reg"/>
</dbReference>
<dbReference type="Proteomes" id="UP000324241">
    <property type="component" value="Unassembled WGS sequence"/>
</dbReference>
<gene>
    <name evidence="9" type="ORF">ATNIH1004_008554</name>
</gene>
<dbReference type="Gene3D" id="4.10.240.10">
    <property type="entry name" value="Zn(2)-C6 fungal-type DNA-binding domain"/>
    <property type="match status" value="1"/>
</dbReference>
<dbReference type="PANTHER" id="PTHR31001:SF50">
    <property type="entry name" value="ZN(II)2CYS6 TRANSCRIPTION FACTOR (EUROFUNG)"/>
    <property type="match status" value="1"/>
</dbReference>
<keyword evidence="5" id="KW-0804">Transcription</keyword>
<evidence type="ECO:0000256" key="5">
    <source>
        <dbReference type="ARBA" id="ARBA00023163"/>
    </source>
</evidence>
<dbReference type="SMART" id="SM00066">
    <property type="entry name" value="GAL4"/>
    <property type="match status" value="1"/>
</dbReference>
<organism evidence="9 10">
    <name type="scientific">Aspergillus tanneri</name>
    <dbReference type="NCBI Taxonomy" id="1220188"/>
    <lineage>
        <taxon>Eukaryota</taxon>
        <taxon>Fungi</taxon>
        <taxon>Dikarya</taxon>
        <taxon>Ascomycota</taxon>
        <taxon>Pezizomycotina</taxon>
        <taxon>Eurotiomycetes</taxon>
        <taxon>Eurotiomycetidae</taxon>
        <taxon>Eurotiales</taxon>
        <taxon>Aspergillaceae</taxon>
        <taxon>Aspergillus</taxon>
        <taxon>Aspergillus subgen. Circumdati</taxon>
    </lineage>
</organism>
<evidence type="ECO:0000259" key="8">
    <source>
        <dbReference type="PROSITE" id="PS50048"/>
    </source>
</evidence>
<dbReference type="PROSITE" id="PS50048">
    <property type="entry name" value="ZN2_CY6_FUNGAL_2"/>
    <property type="match status" value="1"/>
</dbReference>
<evidence type="ECO:0000256" key="4">
    <source>
        <dbReference type="ARBA" id="ARBA00023125"/>
    </source>
</evidence>
<dbReference type="GeneID" id="54331256"/>
<dbReference type="InterPro" id="IPR036864">
    <property type="entry name" value="Zn2-C6_fun-type_DNA-bd_sf"/>
</dbReference>
<dbReference type="VEuPathDB" id="FungiDB:EYZ11_001654"/>
<sequence>MADLHRQTTEAGHFSSASARVRLSCEKCQQRKIKCDKRDPCTNCQRIGITCVPVERARLPRGRTGRGATKGPLPKNTRLKDRISRLESLIRGIADCGSPSASSRALPYSTTSSCTRSQTSVSRTGSADGRSEAQEPDDDGSQIYPWIHALPQRHDTHRTQYHGQNTHSLNADDTAMRYQRLLSISKSAENEINAQTVDREAYVTRETEQKLCQIYLQRVDPVFKILHRPSLSTFLIEGKPYLDYEPGHLAPKALKYAVYYAAICSLDEVEYRYIFKTSKRVMVERYQKKSELILAQADYLATNDMTVLQAFVLFLLSSRSQDQSRRVWTMLSIALRIAQALCLHMAKPPFPVRPFESEMRRRLWSAIGFLDIQASTGCASEPMMQAAWLQSHPPSNINDHDINFEMGTLAPESEGFTDMTFTMIVLKAQYVFRLLNFSDFTEPTVKPIHLRQQLVVDFQHTASTLLHHIQADTIPFHWFTRQVAQYINASMQLITLRPLLRNPNYIPPRVHGDRLLRLAVDVLEKHQELRNNPRAFPWRWSEYMFMPWHALAVAASELSVCEDPVLMERFWTSVEQAQERLTSMVEDKSKDMFWKPMENIMAQAQARRNELLDLSSVGTRPLFSKSTPSDIVVSPMSPQSGHIQSMSRVSHNGVATGNMAPAAASSSSSSETIGLGSWSSVWDAVDFGNHLRENELSWLNYENFIDDLNSIIMPR</sequence>
<dbReference type="InterPro" id="IPR001138">
    <property type="entry name" value="Zn2Cys6_DnaBD"/>
</dbReference>
<evidence type="ECO:0000256" key="7">
    <source>
        <dbReference type="SAM" id="MobiDB-lite"/>
    </source>
</evidence>
<name>A0A5M9MH69_9EURO</name>
<protein>
    <recommendedName>
        <fullName evidence="8">Zn(2)-C6 fungal-type domain-containing protein</fullName>
    </recommendedName>
</protein>
<feature type="compositionally biased region" description="Low complexity" evidence="7">
    <location>
        <begin position="109"/>
        <end position="124"/>
    </location>
</feature>
<dbReference type="GO" id="GO:0005634">
    <property type="term" value="C:nucleus"/>
    <property type="evidence" value="ECO:0007669"/>
    <property type="project" value="UniProtKB-SubCell"/>
</dbReference>
<dbReference type="GO" id="GO:0003677">
    <property type="term" value="F:DNA binding"/>
    <property type="evidence" value="ECO:0007669"/>
    <property type="project" value="UniProtKB-KW"/>
</dbReference>
<keyword evidence="4" id="KW-0238">DNA-binding</keyword>
<dbReference type="RefSeq" id="XP_033423714.1">
    <property type="nucleotide sequence ID" value="XM_033573162.1"/>
</dbReference>
<dbReference type="CDD" id="cd12148">
    <property type="entry name" value="fungal_TF_MHR"/>
    <property type="match status" value="1"/>
</dbReference>
<dbReference type="InterPro" id="IPR007219">
    <property type="entry name" value="XnlR_reg_dom"/>
</dbReference>
<dbReference type="GO" id="GO:0008270">
    <property type="term" value="F:zinc ion binding"/>
    <property type="evidence" value="ECO:0007669"/>
    <property type="project" value="InterPro"/>
</dbReference>
<comment type="subcellular location">
    <subcellularLocation>
        <location evidence="1">Nucleus</location>
    </subcellularLocation>
</comment>
<comment type="caution">
    <text evidence="9">The sequence shown here is derived from an EMBL/GenBank/DDBJ whole genome shotgun (WGS) entry which is preliminary data.</text>
</comment>
<dbReference type="EMBL" id="QUQM01000006">
    <property type="protein sequence ID" value="KAA8644353.1"/>
    <property type="molecule type" value="Genomic_DNA"/>
</dbReference>
<keyword evidence="3" id="KW-0805">Transcription regulation</keyword>
<dbReference type="PANTHER" id="PTHR31001">
    <property type="entry name" value="UNCHARACTERIZED TRANSCRIPTIONAL REGULATORY PROTEIN"/>
    <property type="match status" value="1"/>
</dbReference>
<dbReference type="GO" id="GO:0006351">
    <property type="term" value="P:DNA-templated transcription"/>
    <property type="evidence" value="ECO:0007669"/>
    <property type="project" value="InterPro"/>
</dbReference>
<evidence type="ECO:0000256" key="2">
    <source>
        <dbReference type="ARBA" id="ARBA00022723"/>
    </source>
</evidence>
<keyword evidence="2" id="KW-0479">Metal-binding</keyword>
<evidence type="ECO:0000256" key="6">
    <source>
        <dbReference type="ARBA" id="ARBA00023242"/>
    </source>
</evidence>
<dbReference type="Pfam" id="PF00172">
    <property type="entry name" value="Zn_clus"/>
    <property type="match status" value="1"/>
</dbReference>
<dbReference type="Pfam" id="PF04082">
    <property type="entry name" value="Fungal_trans"/>
    <property type="match status" value="1"/>
</dbReference>
<dbReference type="SUPFAM" id="SSF57701">
    <property type="entry name" value="Zn2/Cys6 DNA-binding domain"/>
    <property type="match status" value="1"/>
</dbReference>
<dbReference type="GO" id="GO:0000981">
    <property type="term" value="F:DNA-binding transcription factor activity, RNA polymerase II-specific"/>
    <property type="evidence" value="ECO:0007669"/>
    <property type="project" value="InterPro"/>
</dbReference>
<accession>A0A5M9MH69</accession>
<feature type="region of interest" description="Disordered" evidence="7">
    <location>
        <begin position="98"/>
        <end position="143"/>
    </location>
</feature>
<reference evidence="9 10" key="1">
    <citation type="submission" date="2019-08" db="EMBL/GenBank/DDBJ databases">
        <title>The genome sequence of a newly discovered highly antifungal drug resistant Aspergillus species, Aspergillus tanneri NIH 1004.</title>
        <authorList>
            <person name="Mounaud S."/>
            <person name="Singh I."/>
            <person name="Joardar V."/>
            <person name="Pakala S."/>
            <person name="Pakala S."/>
            <person name="Venepally P."/>
            <person name="Chung J.K."/>
            <person name="Losada L."/>
            <person name="Nierman W.C."/>
        </authorList>
    </citation>
    <scope>NUCLEOTIDE SEQUENCE [LARGE SCALE GENOMIC DNA]</scope>
    <source>
        <strain evidence="9 10">NIH1004</strain>
    </source>
</reference>
<proteinExistence type="predicted"/>
<dbReference type="VEuPathDB" id="FungiDB:EYZ11_008634"/>